<gene>
    <name evidence="1" type="primary">cmuC</name>
</gene>
<name>Q4W2U6_9RHOB</name>
<dbReference type="GO" id="GO:0032259">
    <property type="term" value="P:methylation"/>
    <property type="evidence" value="ECO:0007669"/>
    <property type="project" value="UniProtKB-KW"/>
</dbReference>
<feature type="non-terminal residue" evidence="1">
    <location>
        <position position="1"/>
    </location>
</feature>
<proteinExistence type="predicted"/>
<protein>
    <submittedName>
        <fullName evidence="1">Methyltransferase CmuC</fullName>
    </submittedName>
</protein>
<dbReference type="GO" id="GO:0008168">
    <property type="term" value="F:methyltransferase activity"/>
    <property type="evidence" value="ECO:0007669"/>
    <property type="project" value="UniProtKB-KW"/>
</dbReference>
<evidence type="ECO:0000313" key="1">
    <source>
        <dbReference type="EMBL" id="CAH18514.1"/>
    </source>
</evidence>
<dbReference type="AlphaFoldDB" id="Q4W2U6"/>
<accession>Q4W2U6</accession>
<dbReference type="EMBL" id="AJ810827">
    <property type="protein sequence ID" value="CAH18514.1"/>
    <property type="molecule type" value="Genomic_DNA"/>
</dbReference>
<keyword evidence="1" id="KW-0489">Methyltransferase</keyword>
<keyword evidence="1" id="KW-0808">Transferase</keyword>
<sequence>FMRALNHDDLRQIRDFGPVKSVIEMAAKAARDLDVPMIYGDGIQFGERRVSDHTGLLTASGPPDGATLN</sequence>
<organism evidence="1">
    <name type="scientific">Rhodobacteraceae bacterium 198</name>
    <dbReference type="NCBI Taxonomy" id="290786"/>
    <lineage>
        <taxon>Bacteria</taxon>
        <taxon>Pseudomonadati</taxon>
        <taxon>Pseudomonadota</taxon>
        <taxon>Alphaproteobacteria</taxon>
        <taxon>Rhodobacterales</taxon>
        <taxon>Paracoccaceae</taxon>
    </lineage>
</organism>
<reference evidence="1" key="1">
    <citation type="journal article" date="2005" name="Environ. Microbiol.">
        <title>Evidence for the presence of a CmuA methyltransferase pathway in novel marine methyl halide-oxidizing bacteria.</title>
        <authorList>
            <person name="Schaefer H."/>
            <person name="McDonald I.R."/>
            <person name="Nightingale P.D."/>
            <person name="Murrell J.C."/>
        </authorList>
    </citation>
    <scope>NUCLEOTIDE SEQUENCE</scope>
    <source>
        <strain evidence="1">198</strain>
    </source>
</reference>